<proteinExistence type="predicted"/>
<feature type="region of interest" description="Disordered" evidence="1">
    <location>
        <begin position="63"/>
        <end position="100"/>
    </location>
</feature>
<organism evidence="2">
    <name type="scientific">Eucalyptus grandis</name>
    <name type="common">Flooded gum</name>
    <dbReference type="NCBI Taxonomy" id="71139"/>
    <lineage>
        <taxon>Eukaryota</taxon>
        <taxon>Viridiplantae</taxon>
        <taxon>Streptophyta</taxon>
        <taxon>Embryophyta</taxon>
        <taxon>Tracheophyta</taxon>
        <taxon>Spermatophyta</taxon>
        <taxon>Magnoliopsida</taxon>
        <taxon>eudicotyledons</taxon>
        <taxon>Gunneridae</taxon>
        <taxon>Pentapetalae</taxon>
        <taxon>rosids</taxon>
        <taxon>malvids</taxon>
        <taxon>Myrtales</taxon>
        <taxon>Myrtaceae</taxon>
        <taxon>Myrtoideae</taxon>
        <taxon>Eucalypteae</taxon>
        <taxon>Eucalyptus</taxon>
    </lineage>
</organism>
<name>A0A059CUU5_EUCGR</name>
<sequence>MVQARREGGAAVRIWRDGSTSVAGTRRLCRWSFGLASGQSRGHRAASREQRLSIADCRSSSGAVRVATDAAQRQANRDRGNGDERRGGETGAGEWGSGAVERWWRQRRRGGARAAARLQRSAAMAARRRR</sequence>
<evidence type="ECO:0000313" key="2">
    <source>
        <dbReference type="EMBL" id="KCW81730.1"/>
    </source>
</evidence>
<dbReference type="Gramene" id="KCW81730">
    <property type="protein sequence ID" value="KCW81730"/>
    <property type="gene ID" value="EUGRSUZ_C03077"/>
</dbReference>
<dbReference type="AlphaFoldDB" id="A0A059CUU5"/>
<evidence type="ECO:0000256" key="1">
    <source>
        <dbReference type="SAM" id="MobiDB-lite"/>
    </source>
</evidence>
<feature type="region of interest" description="Disordered" evidence="1">
    <location>
        <begin position="111"/>
        <end position="130"/>
    </location>
</feature>
<accession>A0A059CUU5</accession>
<reference evidence="2" key="1">
    <citation type="submission" date="2013-07" db="EMBL/GenBank/DDBJ databases">
        <title>The genome of Eucalyptus grandis.</title>
        <authorList>
            <person name="Schmutz J."/>
            <person name="Hayes R."/>
            <person name="Myburg A."/>
            <person name="Tuskan G."/>
            <person name="Grattapaglia D."/>
            <person name="Rokhsar D.S."/>
        </authorList>
    </citation>
    <scope>NUCLEOTIDE SEQUENCE</scope>
    <source>
        <tissue evidence="2">Leaf extractions</tissue>
    </source>
</reference>
<protein>
    <submittedName>
        <fullName evidence="2">Uncharacterized protein</fullName>
    </submittedName>
</protein>
<feature type="compositionally biased region" description="Low complexity" evidence="1">
    <location>
        <begin position="112"/>
        <end position="130"/>
    </location>
</feature>
<dbReference type="InParanoid" id="A0A059CUU5"/>
<gene>
    <name evidence="2" type="ORF">EUGRSUZ_C03077</name>
</gene>
<feature type="compositionally biased region" description="Basic and acidic residues" evidence="1">
    <location>
        <begin position="75"/>
        <end position="88"/>
    </location>
</feature>
<dbReference type="EMBL" id="KK198755">
    <property type="protein sequence ID" value="KCW81730.1"/>
    <property type="molecule type" value="Genomic_DNA"/>
</dbReference>